<dbReference type="GO" id="GO:0003677">
    <property type="term" value="F:DNA binding"/>
    <property type="evidence" value="ECO:0007669"/>
    <property type="project" value="InterPro"/>
</dbReference>
<dbReference type="InterPro" id="IPR000792">
    <property type="entry name" value="Tscrpt_reg_LuxR_C"/>
</dbReference>
<protein>
    <submittedName>
        <fullName evidence="3">ATPase</fullName>
    </submittedName>
</protein>
<feature type="region of interest" description="Disordered" evidence="1">
    <location>
        <begin position="1"/>
        <end position="22"/>
    </location>
</feature>
<dbReference type="SUPFAM" id="SSF48452">
    <property type="entry name" value="TPR-like"/>
    <property type="match status" value="1"/>
</dbReference>
<evidence type="ECO:0000259" key="2">
    <source>
        <dbReference type="PROSITE" id="PS50043"/>
    </source>
</evidence>
<name>A0A1Q4HIG7_9MYCO</name>
<dbReference type="Pfam" id="PF00196">
    <property type="entry name" value="GerE"/>
    <property type="match status" value="1"/>
</dbReference>
<sequence>MPASTITGMGSPHSVSRVTAGGLPAEPTRFVGRSRELKQLTRLLTNERLITLTGAGGAGKSRLAIQAATRVRSTFTDGVIYVSLADLQDGELLYQLVGEALGYHGSVHRWTAHTVVAHLGDSRRLLVLDNCEHLIGVCAELIEAVLHTCPDVAVLATSREPVMVLGENAFPILPLEVPGPDCALEAFGLHDAVRLFVERAVAVVPEFAVNEANHRAVAELCRRLDGLPLALELAAVRLRALSLEQILGLLSARPELLDGGRRGGPARQRTLSASMSWSYDLCSPAEQLLWARLSVFSGGVEIQAAEGICADDELPVGVILPLLTALVDKSILIREEHSGRVRFRLLETVRQFGLSRLDGRDDDVTAWRRRHCRWYVDIVEQTMSGWRAPGHPERLSMLRSDVSNLRAALEFCVEHPQDAAVGLQMASSLYHYWLMSGLLGEGSYWLDRLLAVVGESEPVRARGLYATACLAILRGDLRDAERMLGEAEDLCQRHGDKIGSAYVVQALGLKAFIEDDTALASSLLAESVQTLDASGDHAGATYGTVLYCIMSMLSGESDRLAEAHERCREMTVPYDESWMWSFSLWAMGMDAWNRGDLVTASETLDAALRLKRPLQDLMGIAECIEGIAWVMATSNKLQRAAVLLGAAETAWESMGLHIDTIPGFNRHRQDSAKVARTLGERPFQAAHRQGRLLDLDEAIAFALDETRAEPGSPDATKPTKRELQIAELVAQGRSNQSIADELMLSRRTVEAHIQHLLAKLGFNSRSQVAAWVAQRNAALDR</sequence>
<dbReference type="PRINTS" id="PR00364">
    <property type="entry name" value="DISEASERSIST"/>
</dbReference>
<dbReference type="PANTHER" id="PTHR47691">
    <property type="entry name" value="REGULATOR-RELATED"/>
    <property type="match status" value="1"/>
</dbReference>
<dbReference type="CDD" id="cd06170">
    <property type="entry name" value="LuxR_C_like"/>
    <property type="match status" value="1"/>
</dbReference>
<dbReference type="PROSITE" id="PS50043">
    <property type="entry name" value="HTH_LUXR_2"/>
    <property type="match status" value="1"/>
</dbReference>
<evidence type="ECO:0000256" key="1">
    <source>
        <dbReference type="SAM" id="MobiDB-lite"/>
    </source>
</evidence>
<dbReference type="AlphaFoldDB" id="A0A1Q4HIG7"/>
<dbReference type="SUPFAM" id="SSF46894">
    <property type="entry name" value="C-terminal effector domain of the bipartite response regulators"/>
    <property type="match status" value="1"/>
</dbReference>
<dbReference type="GO" id="GO:0006355">
    <property type="term" value="P:regulation of DNA-templated transcription"/>
    <property type="evidence" value="ECO:0007669"/>
    <property type="project" value="InterPro"/>
</dbReference>
<dbReference type="InterPro" id="IPR027417">
    <property type="entry name" value="P-loop_NTPase"/>
</dbReference>
<dbReference type="EMBL" id="PDCR01000029">
    <property type="protein sequence ID" value="PEG52587.1"/>
    <property type="molecule type" value="Genomic_DNA"/>
</dbReference>
<dbReference type="PRINTS" id="PR00038">
    <property type="entry name" value="HTHLUXR"/>
</dbReference>
<dbReference type="OrthoDB" id="136365at2"/>
<dbReference type="InterPro" id="IPR036388">
    <property type="entry name" value="WH-like_DNA-bd_sf"/>
</dbReference>
<reference evidence="3 4" key="1">
    <citation type="submission" date="2017-10" db="EMBL/GenBank/DDBJ databases">
        <title>The new phylogeny of genus Mycobacterium.</title>
        <authorList>
            <person name="Tortoli E."/>
            <person name="Trovato A."/>
            <person name="Cirillo D.M."/>
        </authorList>
    </citation>
    <scope>NUCLEOTIDE SEQUENCE [LARGE SCALE GENOMIC DNA]</scope>
    <source>
        <strain evidence="3 4">IP141170001</strain>
    </source>
</reference>
<dbReference type="PROSITE" id="PS00622">
    <property type="entry name" value="HTH_LUXR_1"/>
    <property type="match status" value="1"/>
</dbReference>
<comment type="caution">
    <text evidence="3">The sequence shown here is derived from an EMBL/GenBank/DDBJ whole genome shotgun (WGS) entry which is preliminary data.</text>
</comment>
<dbReference type="PANTHER" id="PTHR47691:SF3">
    <property type="entry name" value="HTH-TYPE TRANSCRIPTIONAL REGULATOR RV0890C-RELATED"/>
    <property type="match status" value="1"/>
</dbReference>
<dbReference type="InterPro" id="IPR058852">
    <property type="entry name" value="HTH_77"/>
</dbReference>
<evidence type="ECO:0000313" key="3">
    <source>
        <dbReference type="EMBL" id="PEG52587.1"/>
    </source>
</evidence>
<evidence type="ECO:0000313" key="4">
    <source>
        <dbReference type="Proteomes" id="UP000220340"/>
    </source>
</evidence>
<dbReference type="InterPro" id="IPR016032">
    <property type="entry name" value="Sig_transdc_resp-reg_C-effctor"/>
</dbReference>
<dbReference type="SMART" id="SM00421">
    <property type="entry name" value="HTH_LUXR"/>
    <property type="match status" value="1"/>
</dbReference>
<accession>A0A1Q4HIG7</accession>
<organism evidence="3 4">
    <name type="scientific">Mycolicibacterium diernhoferi</name>
    <dbReference type="NCBI Taxonomy" id="1801"/>
    <lineage>
        <taxon>Bacteria</taxon>
        <taxon>Bacillati</taxon>
        <taxon>Actinomycetota</taxon>
        <taxon>Actinomycetes</taxon>
        <taxon>Mycobacteriales</taxon>
        <taxon>Mycobacteriaceae</taxon>
        <taxon>Mycolicibacterium</taxon>
    </lineage>
</organism>
<feature type="compositionally biased region" description="Polar residues" evidence="1">
    <location>
        <begin position="1"/>
        <end position="17"/>
    </location>
</feature>
<dbReference type="Gene3D" id="1.25.40.10">
    <property type="entry name" value="Tetratricopeptide repeat domain"/>
    <property type="match status" value="1"/>
</dbReference>
<dbReference type="Gene3D" id="3.40.50.300">
    <property type="entry name" value="P-loop containing nucleotide triphosphate hydrolases"/>
    <property type="match status" value="1"/>
</dbReference>
<dbReference type="Proteomes" id="UP000220340">
    <property type="component" value="Unassembled WGS sequence"/>
</dbReference>
<dbReference type="SUPFAM" id="SSF52540">
    <property type="entry name" value="P-loop containing nucleoside triphosphate hydrolases"/>
    <property type="match status" value="1"/>
</dbReference>
<gene>
    <name evidence="3" type="ORF">CRI78_20600</name>
</gene>
<keyword evidence="4" id="KW-1185">Reference proteome</keyword>
<dbReference type="STRING" id="1801.BRW64_08125"/>
<feature type="domain" description="HTH luxR-type" evidence="2">
    <location>
        <begin position="712"/>
        <end position="776"/>
    </location>
</feature>
<dbReference type="InterPro" id="IPR011990">
    <property type="entry name" value="TPR-like_helical_dom_sf"/>
</dbReference>
<proteinExistence type="predicted"/>
<dbReference type="Pfam" id="PF25872">
    <property type="entry name" value="HTH_77"/>
    <property type="match status" value="1"/>
</dbReference>
<dbReference type="Gene3D" id="1.10.10.10">
    <property type="entry name" value="Winged helix-like DNA-binding domain superfamily/Winged helix DNA-binding domain"/>
    <property type="match status" value="1"/>
</dbReference>